<organism>
    <name type="scientific">Bacillus subtilis</name>
    <dbReference type="NCBI Taxonomy" id="1423"/>
    <lineage>
        <taxon>Bacteria</taxon>
        <taxon>Bacillati</taxon>
        <taxon>Bacillota</taxon>
        <taxon>Bacilli</taxon>
        <taxon>Bacillales</taxon>
        <taxon>Bacillaceae</taxon>
        <taxon>Bacillus</taxon>
    </lineage>
</organism>
<keyword id="KW-0903">Direct protein sequencing</keyword>
<protein>
    <submittedName>
        <fullName>PROTOPECTINASE-R</fullName>
        <ecNumber>4.2.2.10</ecNumber>
    </submittedName>
</protein>
<feature type="region of interest" description="Disordered" evidence="1">
    <location>
        <begin position="1"/>
        <end position="21"/>
    </location>
</feature>
<sequence>AVDFPNTKKNGLLGFAGNAKN</sequence>
<name>Q9R500_BACIU</name>
<dbReference type="AlphaFoldDB" id="Q9R500"/>
<reference key="1">
    <citation type="journal article" date="1994" name="Biosci. Biotechnol. Biochem.">
        <title>Purification, characterization, and production of two pectic transeliminases with protopectinase activity from Bacillus subtilis.</title>
        <authorList>
            <person name="Sakamoto T."/>
            <person name="Hours R.A."/>
            <person name="Sakai T."/>
        </authorList>
    </citation>
    <scope>PROTEIN SEQUENCE</scope>
</reference>
<evidence type="ECO:0000256" key="1">
    <source>
        <dbReference type="SAM" id="MobiDB-lite"/>
    </source>
</evidence>
<proteinExistence type="evidence at protein level"/>
<dbReference type="GO" id="GO:0047490">
    <property type="term" value="F:pectin lyase activity"/>
    <property type="evidence" value="ECO:0007669"/>
    <property type="project" value="UniProtKB-EC"/>
</dbReference>
<dbReference type="EC" id="4.2.2.10"/>
<accession>Q9R500</accession>